<dbReference type="PANTHER" id="PTHR35810:SF1">
    <property type="entry name" value="CYTOPLASMIC PROTEIN"/>
    <property type="match status" value="1"/>
</dbReference>
<reference evidence="1 2" key="1">
    <citation type="submission" date="2017-09" db="EMBL/GenBank/DDBJ databases">
        <title>The draft genome sequences of Marinobacter guineae M3B.</title>
        <authorList>
            <person name="Cao J."/>
        </authorList>
    </citation>
    <scope>NUCLEOTIDE SEQUENCE [LARGE SCALE GENOMIC DNA]</scope>
    <source>
        <strain evidence="1 2">M3B</strain>
    </source>
</reference>
<dbReference type="PANTHER" id="PTHR35810">
    <property type="entry name" value="CYTOPLASMIC PROTEIN-RELATED"/>
    <property type="match status" value="1"/>
</dbReference>
<keyword evidence="2" id="KW-1185">Reference proteome</keyword>
<dbReference type="RefSeq" id="WP_099616173.1">
    <property type="nucleotide sequence ID" value="NZ_KZ319339.1"/>
</dbReference>
<gene>
    <name evidence="1" type="ORF">CLH62_00305</name>
</gene>
<sequence length="105" mass="11795">MSEESDTPIVIYESADRAVEVRLDADQETVWLSLQQLADVFRRDKSVISRHLKSIFRDAELDREAVVAKNATTAADGKTYQVEYFNLDAIISVGYRVNSSQAAIL</sequence>
<dbReference type="EMBL" id="NTFI01000001">
    <property type="protein sequence ID" value="PHQ26090.1"/>
    <property type="molecule type" value="Genomic_DNA"/>
</dbReference>
<dbReference type="Proteomes" id="UP000229044">
    <property type="component" value="Unassembled WGS sequence"/>
</dbReference>
<organism evidence="1 2">
    <name type="scientific">Marinobacter guineae</name>
    <dbReference type="NCBI Taxonomy" id="432303"/>
    <lineage>
        <taxon>Bacteria</taxon>
        <taxon>Pseudomonadati</taxon>
        <taxon>Pseudomonadota</taxon>
        <taxon>Gammaproteobacteria</taxon>
        <taxon>Pseudomonadales</taxon>
        <taxon>Marinobacteraceae</taxon>
        <taxon>Marinobacter</taxon>
    </lineage>
</organism>
<protein>
    <recommendedName>
        <fullName evidence="3">Cell filamentation protein Fic</fullName>
    </recommendedName>
</protein>
<dbReference type="AlphaFoldDB" id="A0A2G1VHN5"/>
<name>A0A2G1VHN5_9GAMM</name>
<proteinExistence type="predicted"/>
<dbReference type="OrthoDB" id="9802752at2"/>
<dbReference type="InterPro" id="IPR011204">
    <property type="entry name" value="Virulence_RhuM-like"/>
</dbReference>
<comment type="caution">
    <text evidence="1">The sequence shown here is derived from an EMBL/GenBank/DDBJ whole genome shotgun (WGS) entry which is preliminary data.</text>
</comment>
<evidence type="ECO:0008006" key="3">
    <source>
        <dbReference type="Google" id="ProtNLM"/>
    </source>
</evidence>
<evidence type="ECO:0000313" key="2">
    <source>
        <dbReference type="Proteomes" id="UP000229044"/>
    </source>
</evidence>
<dbReference type="Pfam" id="PF13310">
    <property type="entry name" value="Virulence_RhuM"/>
    <property type="match status" value="1"/>
</dbReference>
<accession>A0A2G1VHN5</accession>
<evidence type="ECO:0000313" key="1">
    <source>
        <dbReference type="EMBL" id="PHQ26090.1"/>
    </source>
</evidence>